<protein>
    <submittedName>
        <fullName evidence="2">Membrane protein</fullName>
    </submittedName>
</protein>
<dbReference type="Proteomes" id="UP000758168">
    <property type="component" value="Unassembled WGS sequence"/>
</dbReference>
<gene>
    <name evidence="2" type="ORF">JOF54_003873</name>
</gene>
<accession>A0ABS4ZD45</accession>
<feature type="transmembrane region" description="Helical" evidence="1">
    <location>
        <begin position="20"/>
        <end position="39"/>
    </location>
</feature>
<sequence>MTRAARTHPRLASDTFRSMLTLGLLLVCSPLIGLLYALTGRSSGTGPDETASVIGSALGCSVFYFAVYQLLTWRVFGRAGHATLSGWARATTPRSLQQRRLQVWTGSGVRSWAVTAALLALVAVVAVLVNPALRSSALVLTTSLLVVVTSWSMVVYAFAIAYLRLDADEGGLDFPGGDRPVWSDYLYLAVQVSATFSSSDVDVSTAPARKLVTTHTLLAFVFNTIIVALLVSALVTLAG</sequence>
<feature type="transmembrane region" description="Helical" evidence="1">
    <location>
        <begin position="109"/>
        <end position="129"/>
    </location>
</feature>
<keyword evidence="1" id="KW-0472">Membrane</keyword>
<name>A0ABS4ZD45_9ACTN</name>
<dbReference type="Pfam" id="PF07077">
    <property type="entry name" value="DUF1345"/>
    <property type="match status" value="1"/>
</dbReference>
<proteinExistence type="predicted"/>
<evidence type="ECO:0000313" key="2">
    <source>
        <dbReference type="EMBL" id="MBP2418951.1"/>
    </source>
</evidence>
<dbReference type="EMBL" id="JAGIOB010000001">
    <property type="protein sequence ID" value="MBP2418951.1"/>
    <property type="molecule type" value="Genomic_DNA"/>
</dbReference>
<comment type="caution">
    <text evidence="2">The sequence shown here is derived from an EMBL/GenBank/DDBJ whole genome shotgun (WGS) entry which is preliminary data.</text>
</comment>
<keyword evidence="1" id="KW-0812">Transmembrane</keyword>
<evidence type="ECO:0000313" key="3">
    <source>
        <dbReference type="Proteomes" id="UP000758168"/>
    </source>
</evidence>
<feature type="transmembrane region" description="Helical" evidence="1">
    <location>
        <begin position="135"/>
        <end position="163"/>
    </location>
</feature>
<reference evidence="2 3" key="1">
    <citation type="submission" date="2021-03" db="EMBL/GenBank/DDBJ databases">
        <title>Sequencing the genomes of 1000 actinobacteria strains.</title>
        <authorList>
            <person name="Klenk H.-P."/>
        </authorList>
    </citation>
    <scope>NUCLEOTIDE SEQUENCE [LARGE SCALE GENOMIC DNA]</scope>
    <source>
        <strain evidence="2 3">DSM 12936</strain>
    </source>
</reference>
<feature type="transmembrane region" description="Helical" evidence="1">
    <location>
        <begin position="51"/>
        <end position="71"/>
    </location>
</feature>
<keyword evidence="3" id="KW-1185">Reference proteome</keyword>
<dbReference type="RefSeq" id="WP_210058928.1">
    <property type="nucleotide sequence ID" value="NZ_BAAAMH010000011.1"/>
</dbReference>
<feature type="transmembrane region" description="Helical" evidence="1">
    <location>
        <begin position="217"/>
        <end position="238"/>
    </location>
</feature>
<evidence type="ECO:0000256" key="1">
    <source>
        <dbReference type="SAM" id="Phobius"/>
    </source>
</evidence>
<keyword evidence="1" id="KW-1133">Transmembrane helix</keyword>
<dbReference type="InterPro" id="IPR009781">
    <property type="entry name" value="DUF1345"/>
</dbReference>
<organism evidence="2 3">
    <name type="scientific">Microlunatus capsulatus</name>
    <dbReference type="NCBI Taxonomy" id="99117"/>
    <lineage>
        <taxon>Bacteria</taxon>
        <taxon>Bacillati</taxon>
        <taxon>Actinomycetota</taxon>
        <taxon>Actinomycetes</taxon>
        <taxon>Propionibacteriales</taxon>
        <taxon>Propionibacteriaceae</taxon>
        <taxon>Microlunatus</taxon>
    </lineage>
</organism>